<evidence type="ECO:0000313" key="2">
    <source>
        <dbReference type="EMBL" id="KAK8392344.1"/>
    </source>
</evidence>
<reference evidence="2 3" key="1">
    <citation type="submission" date="2023-03" db="EMBL/GenBank/DDBJ databases">
        <title>High-quality genome of Scylla paramamosain provides insights in environmental adaptation.</title>
        <authorList>
            <person name="Zhang L."/>
        </authorList>
    </citation>
    <scope>NUCLEOTIDE SEQUENCE [LARGE SCALE GENOMIC DNA]</scope>
    <source>
        <strain evidence="2">LZ_2023a</strain>
        <tissue evidence="2">Muscle</tissue>
    </source>
</reference>
<comment type="caution">
    <text evidence="2">The sequence shown here is derived from an EMBL/GenBank/DDBJ whole genome shotgun (WGS) entry which is preliminary data.</text>
</comment>
<dbReference type="Proteomes" id="UP001487740">
    <property type="component" value="Unassembled WGS sequence"/>
</dbReference>
<evidence type="ECO:0008006" key="4">
    <source>
        <dbReference type="Google" id="ProtNLM"/>
    </source>
</evidence>
<evidence type="ECO:0000313" key="3">
    <source>
        <dbReference type="Proteomes" id="UP001487740"/>
    </source>
</evidence>
<gene>
    <name evidence="2" type="ORF">O3P69_014591</name>
</gene>
<dbReference type="PANTHER" id="PTHR11220:SF1">
    <property type="entry name" value="HEME-BINDING PROTEIN 2"/>
    <property type="match status" value="1"/>
</dbReference>
<dbReference type="PANTHER" id="PTHR11220">
    <property type="entry name" value="HEME-BINDING PROTEIN-RELATED"/>
    <property type="match status" value="1"/>
</dbReference>
<accession>A0AAW0TX46</accession>
<dbReference type="Gene3D" id="3.20.80.10">
    <property type="entry name" value="Regulatory factor, effector binding domain"/>
    <property type="match status" value="2"/>
</dbReference>
<sequence>MRKRSKREGMVMSAILKDLRAAFGDVEAAPYSVVVQRGGYEERVYPARRWVCTTMAGPSRHDLVTPMFRRLFCYISGRNDPNVRIDMTTPVVTLETPPPSSDKNIFIEDRPLLVVLCRRFSGYMNDEVVAKELSALHQSIINNGEEEGVDFSRYYVAGYDPPFKLLGRRNEVWVVKKVNEKRLNGCNGSDVSLNGVMVKEEELGDDDMLHLVTENGNDEVMLS</sequence>
<dbReference type="SUPFAM" id="SSF55136">
    <property type="entry name" value="Probable bacterial effector-binding domain"/>
    <property type="match status" value="1"/>
</dbReference>
<comment type="similarity">
    <text evidence="1">Belongs to the HEBP family.</text>
</comment>
<dbReference type="InterPro" id="IPR011256">
    <property type="entry name" value="Reg_factor_effector_dom_sf"/>
</dbReference>
<organism evidence="2 3">
    <name type="scientific">Scylla paramamosain</name>
    <name type="common">Mud crab</name>
    <dbReference type="NCBI Taxonomy" id="85552"/>
    <lineage>
        <taxon>Eukaryota</taxon>
        <taxon>Metazoa</taxon>
        <taxon>Ecdysozoa</taxon>
        <taxon>Arthropoda</taxon>
        <taxon>Crustacea</taxon>
        <taxon>Multicrustacea</taxon>
        <taxon>Malacostraca</taxon>
        <taxon>Eumalacostraca</taxon>
        <taxon>Eucarida</taxon>
        <taxon>Decapoda</taxon>
        <taxon>Pleocyemata</taxon>
        <taxon>Brachyura</taxon>
        <taxon>Eubrachyura</taxon>
        <taxon>Portunoidea</taxon>
        <taxon>Portunidae</taxon>
        <taxon>Portuninae</taxon>
        <taxon>Scylla</taxon>
    </lineage>
</organism>
<proteinExistence type="inferred from homology"/>
<dbReference type="AlphaFoldDB" id="A0AAW0TX46"/>
<name>A0AAW0TX46_SCYPA</name>
<dbReference type="InterPro" id="IPR006917">
    <property type="entry name" value="SOUL_heme-bd"/>
</dbReference>
<protein>
    <recommendedName>
        <fullName evidence="4">Heme-binding protein 2</fullName>
    </recommendedName>
</protein>
<dbReference type="Pfam" id="PF04832">
    <property type="entry name" value="SOUL"/>
    <property type="match status" value="1"/>
</dbReference>
<keyword evidence="3" id="KW-1185">Reference proteome</keyword>
<evidence type="ECO:0000256" key="1">
    <source>
        <dbReference type="ARBA" id="ARBA00009817"/>
    </source>
</evidence>
<dbReference type="EMBL" id="JARAKH010000022">
    <property type="protein sequence ID" value="KAK8392344.1"/>
    <property type="molecule type" value="Genomic_DNA"/>
</dbReference>